<evidence type="ECO:0000313" key="3">
    <source>
        <dbReference type="Proteomes" id="UP000236584"/>
    </source>
</evidence>
<dbReference type="OrthoDB" id="198684at2157"/>
<dbReference type="GeneID" id="35590716"/>
<dbReference type="InterPro" id="IPR036568">
    <property type="entry name" value="GGCT-like_sf"/>
</dbReference>
<organism evidence="2 3">
    <name type="scientific">Salinigranum rubrum</name>
    <dbReference type="NCBI Taxonomy" id="755307"/>
    <lineage>
        <taxon>Archaea</taxon>
        <taxon>Methanobacteriati</taxon>
        <taxon>Methanobacteriota</taxon>
        <taxon>Stenosarchaea group</taxon>
        <taxon>Halobacteria</taxon>
        <taxon>Halobacteriales</taxon>
        <taxon>Haloferacaceae</taxon>
        <taxon>Salinigranum</taxon>
    </lineage>
</organism>
<sequence length="129" mass="13889">MDVFVYGTLTNPERVASVVDSYAFVGPAHLRGLHLVEGRYPTLAPGGEAAGRLLRTDTIDRIDDYEGVDDGLYVRVSVPRTDGGDAAVYVGDPARLDADADWPGDGPFAARVQAFLDRSEVVVEPVVDR</sequence>
<dbReference type="SUPFAM" id="SSF110857">
    <property type="entry name" value="Gamma-glutamyl cyclotransferase-like"/>
    <property type="match status" value="1"/>
</dbReference>
<dbReference type="InterPro" id="IPR009288">
    <property type="entry name" value="AIG2-like_dom"/>
</dbReference>
<keyword evidence="3" id="KW-1185">Reference proteome</keyword>
<accession>A0A2I8VHH2</accession>
<dbReference type="AlphaFoldDB" id="A0A2I8VHH2"/>
<evidence type="ECO:0000313" key="2">
    <source>
        <dbReference type="EMBL" id="AUV80489.1"/>
    </source>
</evidence>
<gene>
    <name evidence="2" type="ORF">C2R22_01465</name>
</gene>
<dbReference type="RefSeq" id="WP_103423997.1">
    <property type="nucleotide sequence ID" value="NZ_CP026309.1"/>
</dbReference>
<dbReference type="Pfam" id="PF06094">
    <property type="entry name" value="GGACT"/>
    <property type="match status" value="1"/>
</dbReference>
<reference evidence="2 3" key="1">
    <citation type="submission" date="2018-01" db="EMBL/GenBank/DDBJ databases">
        <title>Complete genome sequence of Salinigranum rubrum GX10T, an extremely halophilic archaeon isolated from a marine solar saltern.</title>
        <authorList>
            <person name="Han S."/>
        </authorList>
    </citation>
    <scope>NUCLEOTIDE SEQUENCE [LARGE SCALE GENOMIC DNA]</scope>
    <source>
        <strain evidence="2 3">GX10</strain>
    </source>
</reference>
<dbReference type="GO" id="GO:0016740">
    <property type="term" value="F:transferase activity"/>
    <property type="evidence" value="ECO:0007669"/>
    <property type="project" value="UniProtKB-KW"/>
</dbReference>
<dbReference type="Proteomes" id="UP000236584">
    <property type="component" value="Chromosome"/>
</dbReference>
<dbReference type="InterPro" id="IPR013024">
    <property type="entry name" value="GGCT-like"/>
</dbReference>
<dbReference type="Gene3D" id="3.10.490.10">
    <property type="entry name" value="Gamma-glutamyl cyclotransferase-like"/>
    <property type="match status" value="1"/>
</dbReference>
<keyword evidence="2" id="KW-0808">Transferase</keyword>
<evidence type="ECO:0000259" key="1">
    <source>
        <dbReference type="Pfam" id="PF06094"/>
    </source>
</evidence>
<dbReference type="CDD" id="cd06661">
    <property type="entry name" value="GGCT_like"/>
    <property type="match status" value="1"/>
</dbReference>
<feature type="domain" description="Gamma-glutamylcyclotransferase AIG2-like" evidence="1">
    <location>
        <begin position="3"/>
        <end position="102"/>
    </location>
</feature>
<protein>
    <submittedName>
        <fullName evidence="2">Gamma-glutamylcyclotransferase</fullName>
    </submittedName>
</protein>
<name>A0A2I8VHH2_9EURY</name>
<dbReference type="KEGG" id="srub:C2R22_01465"/>
<dbReference type="EMBL" id="CP026309">
    <property type="protein sequence ID" value="AUV80489.1"/>
    <property type="molecule type" value="Genomic_DNA"/>
</dbReference>
<proteinExistence type="predicted"/>